<sequence length="34" mass="3708">MSNGSARIGFATAKLCFDMRRISYAGKSNGNARR</sequence>
<dbReference type="EMBL" id="BK015691">
    <property type="protein sequence ID" value="DAE20288.1"/>
    <property type="molecule type" value="Genomic_DNA"/>
</dbReference>
<protein>
    <submittedName>
        <fullName evidence="1">Uncharacterized protein</fullName>
    </submittedName>
</protein>
<evidence type="ECO:0000313" key="1">
    <source>
        <dbReference type="EMBL" id="DAE20288.1"/>
    </source>
</evidence>
<proteinExistence type="predicted"/>
<accession>A0A8S5QMJ4</accession>
<reference evidence="1" key="1">
    <citation type="journal article" date="2021" name="Proc. Natl. Acad. Sci. U.S.A.">
        <title>A Catalog of Tens of Thousands of Viruses from Human Metagenomes Reveals Hidden Associations with Chronic Diseases.</title>
        <authorList>
            <person name="Tisza M.J."/>
            <person name="Buck C.B."/>
        </authorList>
    </citation>
    <scope>NUCLEOTIDE SEQUENCE</scope>
    <source>
        <strain evidence="1">CtQad106</strain>
    </source>
</reference>
<organism evidence="1">
    <name type="scientific">Ackermannviridae sp. ctQad106</name>
    <dbReference type="NCBI Taxonomy" id="2826820"/>
    <lineage>
        <taxon>Viruses</taxon>
        <taxon>Duplodnaviria</taxon>
        <taxon>Heunggongvirae</taxon>
        <taxon>Uroviricota</taxon>
        <taxon>Caudoviricetes</taxon>
        <taxon>Pantevenvirales</taxon>
        <taxon>Ackermannviridae</taxon>
    </lineage>
</organism>
<name>A0A8S5QMJ4_9CAUD</name>